<evidence type="ECO:0000256" key="6">
    <source>
        <dbReference type="SAM" id="Phobius"/>
    </source>
</evidence>
<evidence type="ECO:0000313" key="7">
    <source>
        <dbReference type="EMBL" id="KUK87103.1"/>
    </source>
</evidence>
<reference evidence="8" key="1">
    <citation type="journal article" date="2015" name="MBio">
        <title>Genome-Resolved Metagenomic Analysis Reveals Roles for Candidate Phyla and Other Microbial Community Members in Biogeochemical Transformations in Oil Reservoirs.</title>
        <authorList>
            <person name="Hu P."/>
            <person name="Tom L."/>
            <person name="Singh A."/>
            <person name="Thomas B.C."/>
            <person name="Baker B.J."/>
            <person name="Piceno Y.M."/>
            <person name="Andersen G.L."/>
            <person name="Banfield J.F."/>
        </authorList>
    </citation>
    <scope>NUCLEOTIDE SEQUENCE [LARGE SCALE GENOMIC DNA]</scope>
</reference>
<feature type="transmembrane region" description="Helical" evidence="6">
    <location>
        <begin position="12"/>
        <end position="30"/>
    </location>
</feature>
<evidence type="ECO:0000256" key="5">
    <source>
        <dbReference type="ARBA" id="ARBA00023136"/>
    </source>
</evidence>
<accession>A0A101I2L7</accession>
<evidence type="ECO:0000256" key="2">
    <source>
        <dbReference type="ARBA" id="ARBA00022475"/>
    </source>
</evidence>
<evidence type="ECO:0000256" key="1">
    <source>
        <dbReference type="ARBA" id="ARBA00004651"/>
    </source>
</evidence>
<evidence type="ECO:0000256" key="3">
    <source>
        <dbReference type="ARBA" id="ARBA00022692"/>
    </source>
</evidence>
<dbReference type="EMBL" id="LGGX01000008">
    <property type="protein sequence ID" value="KUK87103.1"/>
    <property type="molecule type" value="Genomic_DNA"/>
</dbReference>
<organism evidence="7 8">
    <name type="scientific">candidate division TA06 bacterium 34_109</name>
    <dbReference type="NCBI Taxonomy" id="1635277"/>
    <lineage>
        <taxon>Bacteria</taxon>
        <taxon>Bacteria division TA06</taxon>
    </lineage>
</organism>
<dbReference type="GO" id="GO:0015920">
    <property type="term" value="P:lipopolysaccharide transport"/>
    <property type="evidence" value="ECO:0007669"/>
    <property type="project" value="TreeGrafter"/>
</dbReference>
<dbReference type="Pfam" id="PF03739">
    <property type="entry name" value="LptF_LptG"/>
    <property type="match status" value="1"/>
</dbReference>
<dbReference type="Proteomes" id="UP000053467">
    <property type="component" value="Unassembled WGS sequence"/>
</dbReference>
<name>A0A101I2L7_UNCT6</name>
<keyword evidence="3 6" id="KW-0812">Transmembrane</keyword>
<feature type="transmembrane region" description="Helical" evidence="6">
    <location>
        <begin position="50"/>
        <end position="75"/>
    </location>
</feature>
<evidence type="ECO:0000256" key="4">
    <source>
        <dbReference type="ARBA" id="ARBA00022989"/>
    </source>
</evidence>
<dbReference type="AlphaFoldDB" id="A0A101I2L7"/>
<keyword evidence="4 6" id="KW-1133">Transmembrane helix</keyword>
<feature type="transmembrane region" description="Helical" evidence="6">
    <location>
        <begin position="297"/>
        <end position="318"/>
    </location>
</feature>
<feature type="transmembrane region" description="Helical" evidence="6">
    <location>
        <begin position="96"/>
        <end position="117"/>
    </location>
</feature>
<sequence>MKILDRYILKNFILFLFIVLFLFIFIFLIVDISDNLSGYIQSGKSFREIFLLYLFYIPSLLTLLFPLGILVSTFITIGIMVKNNELVAIKSSGISVYRFLFPLFVITLLLSFFQFFLKENIETYSTKRYREIKESKNFDQINREDFVFVQDEKTILKGEYFSVKNFSIREPEIFKLDDKQNLEKYVKAKRGVFKDERWIFESCQIYDLKNNLYETFENREMFDILNVKPAEIILDRENVDIYKISELFKIRDSIKKSKGEVAKQETEISYRFYFIFINIVIAIISASFVVNARNTGIIFGLAISVLLSFLYWGVLQGFRSASSNGEGNPFTIFLLPNFFFLFVSFFLLYKSKK</sequence>
<protein>
    <submittedName>
        <fullName evidence="7">Permease YjgP/YjgQ family protein</fullName>
    </submittedName>
</protein>
<dbReference type="GO" id="GO:0043190">
    <property type="term" value="C:ATP-binding cassette (ABC) transporter complex"/>
    <property type="evidence" value="ECO:0007669"/>
    <property type="project" value="TreeGrafter"/>
</dbReference>
<keyword evidence="5 6" id="KW-0472">Membrane</keyword>
<dbReference type="PANTHER" id="PTHR33529">
    <property type="entry name" value="SLR0882 PROTEIN-RELATED"/>
    <property type="match status" value="1"/>
</dbReference>
<dbReference type="InterPro" id="IPR005495">
    <property type="entry name" value="LptG/LptF_permease"/>
</dbReference>
<dbReference type="PANTHER" id="PTHR33529:SF6">
    <property type="entry name" value="YJGP_YJGQ FAMILY PERMEASE"/>
    <property type="match status" value="1"/>
</dbReference>
<evidence type="ECO:0000313" key="8">
    <source>
        <dbReference type="Proteomes" id="UP000053467"/>
    </source>
</evidence>
<comment type="subcellular location">
    <subcellularLocation>
        <location evidence="1">Cell membrane</location>
        <topology evidence="1">Multi-pass membrane protein</topology>
    </subcellularLocation>
</comment>
<gene>
    <name evidence="7" type="ORF">XE03_1053</name>
</gene>
<keyword evidence="2" id="KW-1003">Cell membrane</keyword>
<feature type="transmembrane region" description="Helical" evidence="6">
    <location>
        <begin position="270"/>
        <end position="290"/>
    </location>
</feature>
<comment type="caution">
    <text evidence="7">The sequence shown here is derived from an EMBL/GenBank/DDBJ whole genome shotgun (WGS) entry which is preliminary data.</text>
</comment>
<feature type="transmembrane region" description="Helical" evidence="6">
    <location>
        <begin position="330"/>
        <end position="349"/>
    </location>
</feature>
<proteinExistence type="predicted"/>